<organism evidence="1 2">
    <name type="scientific">Rosa chinensis</name>
    <name type="common">China rose</name>
    <dbReference type="NCBI Taxonomy" id="74649"/>
    <lineage>
        <taxon>Eukaryota</taxon>
        <taxon>Viridiplantae</taxon>
        <taxon>Streptophyta</taxon>
        <taxon>Embryophyta</taxon>
        <taxon>Tracheophyta</taxon>
        <taxon>Spermatophyta</taxon>
        <taxon>Magnoliopsida</taxon>
        <taxon>eudicotyledons</taxon>
        <taxon>Gunneridae</taxon>
        <taxon>Pentapetalae</taxon>
        <taxon>rosids</taxon>
        <taxon>fabids</taxon>
        <taxon>Rosales</taxon>
        <taxon>Rosaceae</taxon>
        <taxon>Rosoideae</taxon>
        <taxon>Rosoideae incertae sedis</taxon>
        <taxon>Rosa</taxon>
    </lineage>
</organism>
<accession>A0A2P6RYJ8</accession>
<dbReference type="Gramene" id="PRQ51480">
    <property type="protein sequence ID" value="PRQ51480"/>
    <property type="gene ID" value="RchiOBHm_Chr2g0144931"/>
</dbReference>
<evidence type="ECO:0000313" key="1">
    <source>
        <dbReference type="EMBL" id="PRQ51480.1"/>
    </source>
</evidence>
<dbReference type="Proteomes" id="UP000238479">
    <property type="component" value="Chromosome 2"/>
</dbReference>
<protein>
    <submittedName>
        <fullName evidence="1">Uncharacterized protein</fullName>
    </submittedName>
</protein>
<evidence type="ECO:0000313" key="2">
    <source>
        <dbReference type="Proteomes" id="UP000238479"/>
    </source>
</evidence>
<reference evidence="1 2" key="1">
    <citation type="journal article" date="2018" name="Nat. Genet.">
        <title>The Rosa genome provides new insights in the design of modern roses.</title>
        <authorList>
            <person name="Bendahmane M."/>
        </authorList>
    </citation>
    <scope>NUCLEOTIDE SEQUENCE [LARGE SCALE GENOMIC DNA]</scope>
    <source>
        <strain evidence="2">cv. Old Blush</strain>
    </source>
</reference>
<dbReference type="EMBL" id="PDCK01000040">
    <property type="protein sequence ID" value="PRQ51480.1"/>
    <property type="molecule type" value="Genomic_DNA"/>
</dbReference>
<name>A0A2P6RYJ8_ROSCH</name>
<sequence length="47" mass="5303">MYFPGQAFAKNHYQPCPIWCLVNCDSTRISMLCSSPPSQHSSCCIIH</sequence>
<comment type="caution">
    <text evidence="1">The sequence shown here is derived from an EMBL/GenBank/DDBJ whole genome shotgun (WGS) entry which is preliminary data.</text>
</comment>
<dbReference type="AlphaFoldDB" id="A0A2P6RYJ8"/>
<gene>
    <name evidence="1" type="ORF">RchiOBHm_Chr2g0144931</name>
</gene>
<keyword evidence="2" id="KW-1185">Reference proteome</keyword>
<proteinExistence type="predicted"/>